<dbReference type="InterPro" id="IPR028098">
    <property type="entry name" value="Glyco_trans_4-like_N"/>
</dbReference>
<keyword evidence="2" id="KW-0808">Transferase</keyword>
<proteinExistence type="predicted"/>
<dbReference type="RefSeq" id="WP_345152478.1">
    <property type="nucleotide sequence ID" value="NZ_BAABEO010000023.1"/>
</dbReference>
<dbReference type="Pfam" id="PF13439">
    <property type="entry name" value="Glyco_transf_4"/>
    <property type="match status" value="1"/>
</dbReference>
<dbReference type="PANTHER" id="PTHR12526">
    <property type="entry name" value="GLYCOSYLTRANSFERASE"/>
    <property type="match status" value="1"/>
</dbReference>
<evidence type="ECO:0000259" key="3">
    <source>
        <dbReference type="Pfam" id="PF13439"/>
    </source>
</evidence>
<dbReference type="Gene3D" id="3.40.50.2000">
    <property type="entry name" value="Glycogen Phosphorylase B"/>
    <property type="match status" value="2"/>
</dbReference>
<sequence>MTSIDAAARALRVLVVHPAADLYGSDRVLLESVQALLDRGDQVAVALPRPGPLVDQLRGRGALVEFCPTPVLRKSLLSPAGLLGLAVEASRGLYRGAALLRRYRPDALYVSTVTIPLWPLLGRLARVPTITHVHEAERHDARPLRVALALPLLLAHRIIANSLFTASTLEESLPALRGRARVLYNGVQGPAAPEPARTSLDGGLRVVYVGRLSHRKGVDVAVEAVAQLRRRGVPATLDLVGDVVPGKEDFGRKLHERVAELGLAADVTFHGFHPNMWSFLAAADVAVVPARLNESFGNTAVEAVLAARPLVVSGTSGLREAAAGFASVQFTPPGDVAAVADALERVARDWDTFRAAAALDAAAAVERHAPATYRRGIAGFITAAARREARDQVPWPALEAAVPGTAE</sequence>
<gene>
    <name evidence="4" type="ORF">GCM10023081_33040</name>
</gene>
<dbReference type="Pfam" id="PF13692">
    <property type="entry name" value="Glyco_trans_1_4"/>
    <property type="match status" value="1"/>
</dbReference>
<organism evidence="4 5">
    <name type="scientific">Arthrobacter ginkgonis</name>
    <dbReference type="NCBI Taxonomy" id="1630594"/>
    <lineage>
        <taxon>Bacteria</taxon>
        <taxon>Bacillati</taxon>
        <taxon>Actinomycetota</taxon>
        <taxon>Actinomycetes</taxon>
        <taxon>Micrococcales</taxon>
        <taxon>Micrococcaceae</taxon>
        <taxon>Arthrobacter</taxon>
    </lineage>
</organism>
<keyword evidence="5" id="KW-1185">Reference proteome</keyword>
<dbReference type="Proteomes" id="UP001500752">
    <property type="component" value="Unassembled WGS sequence"/>
</dbReference>
<evidence type="ECO:0000313" key="4">
    <source>
        <dbReference type="EMBL" id="GAA3693063.1"/>
    </source>
</evidence>
<dbReference type="SUPFAM" id="SSF53756">
    <property type="entry name" value="UDP-Glycosyltransferase/glycogen phosphorylase"/>
    <property type="match status" value="1"/>
</dbReference>
<evidence type="ECO:0000313" key="5">
    <source>
        <dbReference type="Proteomes" id="UP001500752"/>
    </source>
</evidence>
<name>A0ABP7CM19_9MICC</name>
<evidence type="ECO:0000256" key="2">
    <source>
        <dbReference type="ARBA" id="ARBA00022679"/>
    </source>
</evidence>
<dbReference type="EMBL" id="BAABEO010000023">
    <property type="protein sequence ID" value="GAA3693063.1"/>
    <property type="molecule type" value="Genomic_DNA"/>
</dbReference>
<reference evidence="5" key="1">
    <citation type="journal article" date="2019" name="Int. J. Syst. Evol. Microbiol.">
        <title>The Global Catalogue of Microorganisms (GCM) 10K type strain sequencing project: providing services to taxonomists for standard genome sequencing and annotation.</title>
        <authorList>
            <consortium name="The Broad Institute Genomics Platform"/>
            <consortium name="The Broad Institute Genome Sequencing Center for Infectious Disease"/>
            <person name="Wu L."/>
            <person name="Ma J."/>
        </authorList>
    </citation>
    <scope>NUCLEOTIDE SEQUENCE [LARGE SCALE GENOMIC DNA]</scope>
    <source>
        <strain evidence="5">JCM 30742</strain>
    </source>
</reference>
<keyword evidence="1" id="KW-0328">Glycosyltransferase</keyword>
<accession>A0ABP7CM19</accession>
<evidence type="ECO:0000256" key="1">
    <source>
        <dbReference type="ARBA" id="ARBA00022676"/>
    </source>
</evidence>
<protein>
    <submittedName>
        <fullName evidence="4">Glycosyltransferase family 4 protein</fullName>
    </submittedName>
</protein>
<feature type="domain" description="Glycosyltransferase subfamily 4-like N-terminal" evidence="3">
    <location>
        <begin position="24"/>
        <end position="187"/>
    </location>
</feature>
<comment type="caution">
    <text evidence="4">The sequence shown here is derived from an EMBL/GenBank/DDBJ whole genome shotgun (WGS) entry which is preliminary data.</text>
</comment>